<dbReference type="EMBL" id="CAIJDP010000046">
    <property type="protein sequence ID" value="CAD0000716.1"/>
    <property type="molecule type" value="Genomic_DNA"/>
</dbReference>
<gene>
    <name evidence="1" type="ORF">FLAT13_00159</name>
</gene>
<reference evidence="1 2" key="1">
    <citation type="submission" date="2020-06" db="EMBL/GenBank/DDBJ databases">
        <authorList>
            <person name="Criscuolo A."/>
        </authorList>
    </citation>
    <scope>NUCLEOTIDE SEQUENCE [LARGE SCALE GENOMIC DNA]</scope>
    <source>
        <strain evidence="2">CIP 111411</strain>
    </source>
</reference>
<dbReference type="AlphaFoldDB" id="A0A6V6YMW7"/>
<accession>A0A6V6YMW7</accession>
<dbReference type="InterPro" id="IPR016024">
    <property type="entry name" value="ARM-type_fold"/>
</dbReference>
<organism evidence="1 2">
    <name type="scientific">Flavobacterium salmonis</name>
    <dbReference type="NCBI Taxonomy" id="2654844"/>
    <lineage>
        <taxon>Bacteria</taxon>
        <taxon>Pseudomonadati</taxon>
        <taxon>Bacteroidota</taxon>
        <taxon>Flavobacteriia</taxon>
        <taxon>Flavobacteriales</taxon>
        <taxon>Flavobacteriaceae</taxon>
        <taxon>Flavobacterium</taxon>
    </lineage>
</organism>
<comment type="caution">
    <text evidence="1">The sequence shown here is derived from an EMBL/GenBank/DDBJ whole genome shotgun (WGS) entry which is preliminary data.</text>
</comment>
<protein>
    <recommendedName>
        <fullName evidence="3">HEAT repeat-containing protein</fullName>
    </recommendedName>
</protein>
<sequence>MVLDSIMGYEEYSNLDFEASEKIEVETEKLCRDNIEELKRYCVDKLFSETDKINLIYYSLSECENYSFWTDFLTKEFARVFEIAITHDKMNQLYPLLENITVDETDSLDAEKVREMLVKELDNQKLEIRFNSLALLDYWLDFNGVGIQQSVISKLREKTKDTNWKIRWNAHKILTDRKIQVKDLSLMDKIRGRYGSTYSL</sequence>
<dbReference type="Proteomes" id="UP000530060">
    <property type="component" value="Unassembled WGS sequence"/>
</dbReference>
<dbReference type="RefSeq" id="WP_180907558.1">
    <property type="nucleotide sequence ID" value="NZ_CAIJDP010000046.1"/>
</dbReference>
<proteinExistence type="predicted"/>
<evidence type="ECO:0000313" key="2">
    <source>
        <dbReference type="Proteomes" id="UP000530060"/>
    </source>
</evidence>
<evidence type="ECO:0000313" key="1">
    <source>
        <dbReference type="EMBL" id="CAD0000716.1"/>
    </source>
</evidence>
<keyword evidence="2" id="KW-1185">Reference proteome</keyword>
<evidence type="ECO:0008006" key="3">
    <source>
        <dbReference type="Google" id="ProtNLM"/>
    </source>
</evidence>
<name>A0A6V6YMW7_9FLAO</name>
<dbReference type="SUPFAM" id="SSF48371">
    <property type="entry name" value="ARM repeat"/>
    <property type="match status" value="1"/>
</dbReference>